<evidence type="ECO:0000313" key="7">
    <source>
        <dbReference type="EMBL" id="MFC1419001.1"/>
    </source>
</evidence>
<dbReference type="PROSITE" id="PS51175">
    <property type="entry name" value="CBM6"/>
    <property type="match status" value="1"/>
</dbReference>
<dbReference type="InterPro" id="IPR006626">
    <property type="entry name" value="PbH1"/>
</dbReference>
<dbReference type="NCBIfam" id="NF012200">
    <property type="entry name" value="choice_anch_D"/>
    <property type="match status" value="1"/>
</dbReference>
<dbReference type="Pfam" id="PF03422">
    <property type="entry name" value="CBM_6"/>
    <property type="match status" value="1"/>
</dbReference>
<dbReference type="InterPro" id="IPR012334">
    <property type="entry name" value="Pectin_lyas_fold"/>
</dbReference>
<dbReference type="EMBL" id="JBHFAB010000015">
    <property type="protein sequence ID" value="MFC1419001.1"/>
    <property type="molecule type" value="Genomic_DNA"/>
</dbReference>
<evidence type="ECO:0000256" key="2">
    <source>
        <dbReference type="ARBA" id="ARBA00022490"/>
    </source>
</evidence>
<evidence type="ECO:0000259" key="5">
    <source>
        <dbReference type="PROSITE" id="PS50022"/>
    </source>
</evidence>
<feature type="domain" description="CBM6" evidence="6">
    <location>
        <begin position="660"/>
        <end position="802"/>
    </location>
</feature>
<dbReference type="Gene3D" id="2.60.40.10">
    <property type="entry name" value="Immunoglobulins"/>
    <property type="match status" value="1"/>
</dbReference>
<dbReference type="SMART" id="SM00606">
    <property type="entry name" value="CBD_IV"/>
    <property type="match status" value="1"/>
</dbReference>
<protein>
    <submittedName>
        <fullName evidence="7">Discoidin domain-containing protein</fullName>
    </submittedName>
</protein>
<dbReference type="SMART" id="SM00231">
    <property type="entry name" value="FA58C"/>
    <property type="match status" value="1"/>
</dbReference>
<dbReference type="SUPFAM" id="SSF51126">
    <property type="entry name" value="Pectin lyase-like"/>
    <property type="match status" value="2"/>
</dbReference>
<dbReference type="InterPro" id="IPR033801">
    <property type="entry name" value="CBM6-CBM35-CBM36-like_1"/>
</dbReference>
<dbReference type="Proteomes" id="UP001592531">
    <property type="component" value="Unassembled WGS sequence"/>
</dbReference>
<dbReference type="Pfam" id="PF22633">
    <property type="entry name" value="F5_F8_type_C_2"/>
    <property type="match status" value="1"/>
</dbReference>
<dbReference type="RefSeq" id="WP_380537865.1">
    <property type="nucleotide sequence ID" value="NZ_JBHFAB010000015.1"/>
</dbReference>
<feature type="signal peptide" evidence="4">
    <location>
        <begin position="1"/>
        <end position="42"/>
    </location>
</feature>
<dbReference type="Pfam" id="PF15780">
    <property type="entry name" value="ASH"/>
    <property type="match status" value="1"/>
</dbReference>
<evidence type="ECO:0000256" key="3">
    <source>
        <dbReference type="ARBA" id="ARBA00022729"/>
    </source>
</evidence>
<accession>A0ABV6VZJ0</accession>
<dbReference type="PROSITE" id="PS50022">
    <property type="entry name" value="FA58C_3"/>
    <property type="match status" value="1"/>
</dbReference>
<dbReference type="InterPro" id="IPR031549">
    <property type="entry name" value="ASH"/>
</dbReference>
<comment type="caution">
    <text evidence="7">The sequence shown here is derived from an EMBL/GenBank/DDBJ whole genome shotgun (WGS) entry which is preliminary data.</text>
</comment>
<organism evidence="7 8">
    <name type="scientific">Streptacidiphilus cavernicola</name>
    <dbReference type="NCBI Taxonomy" id="3342716"/>
    <lineage>
        <taxon>Bacteria</taxon>
        <taxon>Bacillati</taxon>
        <taxon>Actinomycetota</taxon>
        <taxon>Actinomycetes</taxon>
        <taxon>Kitasatosporales</taxon>
        <taxon>Streptomycetaceae</taxon>
        <taxon>Streptacidiphilus</taxon>
    </lineage>
</organism>
<reference evidence="7 8" key="1">
    <citation type="submission" date="2024-09" db="EMBL/GenBank/DDBJ databases">
        <authorList>
            <person name="Lee S.D."/>
        </authorList>
    </citation>
    <scope>NUCLEOTIDE SEQUENCE [LARGE SCALE GENOMIC DNA]</scope>
    <source>
        <strain evidence="7 8">N8-3</strain>
    </source>
</reference>
<keyword evidence="8" id="KW-1185">Reference proteome</keyword>
<feature type="chain" id="PRO_5045140687" evidence="4">
    <location>
        <begin position="43"/>
        <end position="1051"/>
    </location>
</feature>
<dbReference type="SUPFAM" id="SSF49785">
    <property type="entry name" value="Galactose-binding domain-like"/>
    <property type="match status" value="2"/>
</dbReference>
<sequence>MRSIPLSLHGAGRGTGRAPRLLVALATALGTVWLCFTPAAHAAPRSAATVPAVSAASAADSTVGATTPFTSYEAEAGTLGGGASTVSLTSAPTTQYASPALEASGHAYVQLTGTGQSVQWTNTTGQPISFVDVRASIPDSPSGGGATATLDLYVNGVFRQAVNLNSRQSWMYEGNNNYNGNDQNPADGDPRVFFDDAHTFVTGAPIAAGSTLSLVKDSANTAAYYNIDVIDVENPPAPLAQPANSISITSCGAVADNAPTNGDADSQAVDSTGAIQSCINQAQSQNKILWIPQGTFYLKGTTGLTAQGITIAGAGMWYSTVYRDVPLPNSTPLAAVFSVTSTTVQNFHIDSNATSRATVDGAGGAMDTTGSNWVANGIWSQHVESGFWASGSGGTVENSRLTSIWADGINLNNVSLNGTTGNNLTAKNNFVRGTGDDAMAINSVDYNTNGSTTTYYTPMSNVTLTNNTLIAPWGGKGIGIYGGSGHQVSDNYISDTARYIGLGAGRFGVNGSDLTSATVTGNVVVRSGGNAYSQGQPAMQIGNGGDGQNTGVVDHVTATGNTIANSLYDAVGFSTSTNTLLQNNTITSPGRNGVVIAPPFYPAPTGSATITGNTVSGLQGGGTAFINNSSGFTATQSGNSWQGTSPVEGPFGGTAAAVPGTVQAENYDTGGQGLGYNVSSVNGSGNGYRADGVNLEATSDTGGGYDLGWTSGGQWFRYTVNVATAGTYTVSLRVAAPSAVSGALHLSNASGANLSGAVNLPATGDWQAWTTATATVTLPAGQQILTVNQDTGGWNLNSLSFAKSGGGTPVGTLSVAPASLTFASQALNTASAAQSVTVTNTGTAAASVTGVSTTGDFSQTNTCGSSIAVNGSCTVSVKFTPTASGARTGSLSIAGNASNSPATVALSGTGAGTVSTNLAAGKATSESSHTDVYPSSNVTDGNQNSYWQSANNAFPQWVQVNLGSAQSASRVVLQLPSGWGARTQTLTLSGSTDGTTFTTIKASAAYTFDPATNNTVTLTFPATTDQYYRATFTANTGWPAGQLSEFQVWNT</sequence>
<keyword evidence="2" id="KW-0963">Cytoplasm</keyword>
<evidence type="ECO:0000259" key="6">
    <source>
        <dbReference type="PROSITE" id="PS51175"/>
    </source>
</evidence>
<dbReference type="InterPro" id="IPR008979">
    <property type="entry name" value="Galactose-bd-like_sf"/>
</dbReference>
<dbReference type="Gene3D" id="2.60.120.260">
    <property type="entry name" value="Galactose-binding domain-like"/>
    <property type="match status" value="3"/>
</dbReference>
<feature type="domain" description="F5/8 type C" evidence="5">
    <location>
        <begin position="902"/>
        <end position="1051"/>
    </location>
</feature>
<dbReference type="InterPro" id="IPR005084">
    <property type="entry name" value="CBM6"/>
</dbReference>
<dbReference type="InterPro" id="IPR011050">
    <property type="entry name" value="Pectin_lyase_fold/virulence"/>
</dbReference>
<dbReference type="InterPro" id="IPR006584">
    <property type="entry name" value="Cellulose-bd_IV"/>
</dbReference>
<gene>
    <name evidence="7" type="ORF">ACEZDE_20545</name>
</gene>
<comment type="subcellular location">
    <subcellularLocation>
        <location evidence="1">Cytoplasm</location>
    </subcellularLocation>
</comment>
<dbReference type="Gene3D" id="2.160.20.10">
    <property type="entry name" value="Single-stranded right-handed beta-helix, Pectin lyase-like"/>
    <property type="match status" value="1"/>
</dbReference>
<dbReference type="SMART" id="SM00710">
    <property type="entry name" value="PbH1"/>
    <property type="match status" value="9"/>
</dbReference>
<evidence type="ECO:0000256" key="1">
    <source>
        <dbReference type="ARBA" id="ARBA00004496"/>
    </source>
</evidence>
<dbReference type="CDD" id="cd04080">
    <property type="entry name" value="CBM6_cellulase-like"/>
    <property type="match status" value="1"/>
</dbReference>
<proteinExistence type="predicted"/>
<dbReference type="InterPro" id="IPR013783">
    <property type="entry name" value="Ig-like_fold"/>
</dbReference>
<evidence type="ECO:0000256" key="4">
    <source>
        <dbReference type="SAM" id="SignalP"/>
    </source>
</evidence>
<name>A0ABV6VZJ0_9ACTN</name>
<evidence type="ECO:0000313" key="8">
    <source>
        <dbReference type="Proteomes" id="UP001592531"/>
    </source>
</evidence>
<dbReference type="InterPro" id="IPR000421">
    <property type="entry name" value="FA58C"/>
</dbReference>
<keyword evidence="3 4" id="KW-0732">Signal</keyword>
<dbReference type="Pfam" id="PF22815">
    <property type="entry name" value="CatAgl_D1"/>
    <property type="match status" value="1"/>
</dbReference>